<keyword evidence="8 11" id="KW-1133">Transmembrane helix</keyword>
<keyword evidence="9 11" id="KW-0472">Membrane</keyword>
<keyword evidence="4" id="KW-0150">Chloroplast</keyword>
<dbReference type="EMBL" id="CAXHTA020000019">
    <property type="protein sequence ID" value="CAL5228983.1"/>
    <property type="molecule type" value="Genomic_DNA"/>
</dbReference>
<keyword evidence="6 11" id="KW-0812">Transmembrane</keyword>
<keyword evidence="13" id="KW-1185">Reference proteome</keyword>
<name>A0ABP1GFD5_9CHLO</name>
<dbReference type="InterPro" id="IPR021825">
    <property type="entry name" value="RETICULATA-related"/>
</dbReference>
<evidence type="ECO:0000256" key="4">
    <source>
        <dbReference type="ARBA" id="ARBA00022528"/>
    </source>
</evidence>
<comment type="subcellular location">
    <subcellularLocation>
        <location evidence="1">Membrane</location>
        <topology evidence="1">Multi-pass membrane protein</topology>
    </subcellularLocation>
    <subcellularLocation>
        <location evidence="2">Plastid</location>
        <location evidence="2">Chloroplast</location>
    </subcellularLocation>
</comment>
<gene>
    <name evidence="12" type="primary">g12218</name>
    <name evidence="12" type="ORF">VP750_LOCUS10889</name>
</gene>
<evidence type="ECO:0000256" key="2">
    <source>
        <dbReference type="ARBA" id="ARBA00004229"/>
    </source>
</evidence>
<evidence type="ECO:0000313" key="12">
    <source>
        <dbReference type="EMBL" id="CAL5228983.1"/>
    </source>
</evidence>
<keyword evidence="5" id="KW-0934">Plastid</keyword>
<feature type="region of interest" description="Disordered" evidence="10">
    <location>
        <begin position="47"/>
        <end position="80"/>
    </location>
</feature>
<evidence type="ECO:0000256" key="7">
    <source>
        <dbReference type="ARBA" id="ARBA00022946"/>
    </source>
</evidence>
<evidence type="ECO:0000256" key="1">
    <source>
        <dbReference type="ARBA" id="ARBA00004141"/>
    </source>
</evidence>
<keyword evidence="7" id="KW-0809">Transit peptide</keyword>
<evidence type="ECO:0000256" key="8">
    <source>
        <dbReference type="ARBA" id="ARBA00022989"/>
    </source>
</evidence>
<feature type="compositionally biased region" description="Gly residues" evidence="10">
    <location>
        <begin position="51"/>
        <end position="70"/>
    </location>
</feature>
<reference evidence="12 13" key="1">
    <citation type="submission" date="2024-06" db="EMBL/GenBank/DDBJ databases">
        <authorList>
            <person name="Kraege A."/>
            <person name="Thomma B."/>
        </authorList>
    </citation>
    <scope>NUCLEOTIDE SEQUENCE [LARGE SCALE GENOMIC DNA]</scope>
</reference>
<dbReference type="Pfam" id="PF11891">
    <property type="entry name" value="RETICULATA-like"/>
    <property type="match status" value="1"/>
</dbReference>
<dbReference type="Proteomes" id="UP001497392">
    <property type="component" value="Unassembled WGS sequence"/>
</dbReference>
<evidence type="ECO:0000256" key="10">
    <source>
        <dbReference type="SAM" id="MobiDB-lite"/>
    </source>
</evidence>
<evidence type="ECO:0000256" key="5">
    <source>
        <dbReference type="ARBA" id="ARBA00022640"/>
    </source>
</evidence>
<feature type="transmembrane region" description="Helical" evidence="11">
    <location>
        <begin position="206"/>
        <end position="229"/>
    </location>
</feature>
<evidence type="ECO:0000256" key="3">
    <source>
        <dbReference type="ARBA" id="ARBA00010793"/>
    </source>
</evidence>
<feature type="transmembrane region" description="Helical" evidence="11">
    <location>
        <begin position="134"/>
        <end position="154"/>
    </location>
</feature>
<dbReference type="PANTHER" id="PTHR31620">
    <property type="entry name" value="PROTEIN RETICULATA-RELATED 2, CHLOROPLASTIC-RELATED"/>
    <property type="match status" value="1"/>
</dbReference>
<organism evidence="12 13">
    <name type="scientific">Coccomyxa viridis</name>
    <dbReference type="NCBI Taxonomy" id="1274662"/>
    <lineage>
        <taxon>Eukaryota</taxon>
        <taxon>Viridiplantae</taxon>
        <taxon>Chlorophyta</taxon>
        <taxon>core chlorophytes</taxon>
        <taxon>Trebouxiophyceae</taxon>
        <taxon>Trebouxiophyceae incertae sedis</taxon>
        <taxon>Coccomyxaceae</taxon>
        <taxon>Coccomyxa</taxon>
    </lineage>
</organism>
<dbReference type="PANTHER" id="PTHR31620:SF15">
    <property type="entry name" value="PROTEIN RETICULATA-RELATED 2, CHLOROPLASTIC-RELATED"/>
    <property type="match status" value="1"/>
</dbReference>
<accession>A0ABP1GFD5</accession>
<protein>
    <submittedName>
        <fullName evidence="12">G12218 protein</fullName>
    </submittedName>
</protein>
<evidence type="ECO:0000256" key="9">
    <source>
        <dbReference type="ARBA" id="ARBA00023136"/>
    </source>
</evidence>
<sequence length="329" mass="34848">MDVAFRARCLPPPQSTHSNSLVQFYSIRSQGARPASIQLRHRTATPALSSSGGGGIGGGGSGSAGLGGGGDDSDSPDEPEKKGILIRWQGWQERVTADPSFPYKVFIEQIIGVGAAVVGDMSSRPYWGLYELDFVFSTLVVGSILNFSLMYFLAPTAGASAVGANLLQKLFSEQTLRAWGAPGGHMFEKGAFTLASRATNLAYKGLVFGVVGFAAGIVGTSLSNGLLAIRQRLDPKFESQNKPPNILLNAGTWAAHMGVSSNVRYQMLNGLDMVAQARMSPRTFKVLTSLIRTMNNLLGGISFVVLAKVTGVQSSQGDEKKDVEKAGSR</sequence>
<evidence type="ECO:0000256" key="11">
    <source>
        <dbReference type="SAM" id="Phobius"/>
    </source>
</evidence>
<evidence type="ECO:0000313" key="13">
    <source>
        <dbReference type="Proteomes" id="UP001497392"/>
    </source>
</evidence>
<evidence type="ECO:0000256" key="6">
    <source>
        <dbReference type="ARBA" id="ARBA00022692"/>
    </source>
</evidence>
<comment type="similarity">
    <text evidence="3">Belongs to the RETICULATA family.</text>
</comment>
<comment type="caution">
    <text evidence="12">The sequence shown here is derived from an EMBL/GenBank/DDBJ whole genome shotgun (WGS) entry which is preliminary data.</text>
</comment>
<proteinExistence type="inferred from homology"/>